<sequence>MKIMLMLLFLAIYPSNQTDDISLTFQGEKVNVINRSEYALPPFDKSMINQKKYNQLIESLETEIYKEPINASFDKNGSLISEQMGHALNREKFREVFYTKFYKNGATSMEIPIKTLYPKVDSELLASISTKRISLYITYFNSRNKERTHNIFLASEAINNFVVFPGETFSFNNVVGKRTIEKGYLSAPIIVKGELAEGVGGGICQVSSTLFNAVDKAGVKIIERYSHSRRVPYVPPNRDATVSWYGPDFTFQNRHTQPLLIRSKVVGGQLIIVILSSDTFEHYKREVPSAPHELPKEIHTSGDNF</sequence>
<dbReference type="Proteomes" id="UP000078534">
    <property type="component" value="Unassembled WGS sequence"/>
</dbReference>
<dbReference type="Pfam" id="PF04294">
    <property type="entry name" value="VanW"/>
    <property type="match status" value="1"/>
</dbReference>
<protein>
    <recommendedName>
        <fullName evidence="3">Peptidoglycan binding domain-containing protein</fullName>
    </recommendedName>
</protein>
<comment type="caution">
    <text evidence="1">The sequence shown here is derived from an EMBL/GenBank/DDBJ whole genome shotgun (WGS) entry which is preliminary data.</text>
</comment>
<dbReference type="PANTHER" id="PTHR35788:SF1">
    <property type="entry name" value="EXPORTED PROTEIN"/>
    <property type="match status" value="1"/>
</dbReference>
<dbReference type="RefSeq" id="WP_066331292.1">
    <property type="nucleotide sequence ID" value="NZ_LWSG01000012.1"/>
</dbReference>
<name>A0A179SZU9_9BACI</name>
<evidence type="ECO:0000313" key="2">
    <source>
        <dbReference type="Proteomes" id="UP000078534"/>
    </source>
</evidence>
<keyword evidence="2" id="KW-1185">Reference proteome</keyword>
<dbReference type="InterPro" id="IPR052913">
    <property type="entry name" value="Glycopeptide_resist_protein"/>
</dbReference>
<dbReference type="OrthoDB" id="9813301at2"/>
<gene>
    <name evidence="1" type="ORF">A6K24_04515</name>
</gene>
<dbReference type="EMBL" id="LWSG01000012">
    <property type="protein sequence ID" value="OAS86778.1"/>
    <property type="molecule type" value="Genomic_DNA"/>
</dbReference>
<accession>A0A179SZU9</accession>
<evidence type="ECO:0008006" key="3">
    <source>
        <dbReference type="Google" id="ProtNLM"/>
    </source>
</evidence>
<dbReference type="STRING" id="152268.A6K24_04515"/>
<organism evidence="1 2">
    <name type="scientific">Metabacillus litoralis</name>
    <dbReference type="NCBI Taxonomy" id="152268"/>
    <lineage>
        <taxon>Bacteria</taxon>
        <taxon>Bacillati</taxon>
        <taxon>Bacillota</taxon>
        <taxon>Bacilli</taxon>
        <taxon>Bacillales</taxon>
        <taxon>Bacillaceae</taxon>
        <taxon>Metabacillus</taxon>
    </lineage>
</organism>
<evidence type="ECO:0000313" key="1">
    <source>
        <dbReference type="EMBL" id="OAS86778.1"/>
    </source>
</evidence>
<proteinExistence type="predicted"/>
<dbReference type="InterPro" id="IPR007391">
    <property type="entry name" value="Vancomycin_resist_VanW"/>
</dbReference>
<reference evidence="2" key="1">
    <citation type="submission" date="2016-04" db="EMBL/GenBank/DDBJ databases">
        <authorList>
            <person name="Lyu Z."/>
            <person name="Lyu W."/>
        </authorList>
    </citation>
    <scope>NUCLEOTIDE SEQUENCE [LARGE SCALE GENOMIC DNA]</scope>
    <source>
        <strain evidence="2">C44</strain>
    </source>
</reference>
<dbReference type="AlphaFoldDB" id="A0A179SZU9"/>
<dbReference type="PANTHER" id="PTHR35788">
    <property type="entry name" value="EXPORTED PROTEIN-RELATED"/>
    <property type="match status" value="1"/>
</dbReference>